<dbReference type="InterPro" id="IPR040024">
    <property type="entry name" value="PPP1R21"/>
</dbReference>
<comment type="caution">
    <text evidence="4">The sequence shown here is derived from an EMBL/GenBank/DDBJ whole genome shotgun (WGS) entry which is preliminary data.</text>
</comment>
<reference evidence="4" key="1">
    <citation type="submission" date="2021-06" db="EMBL/GenBank/DDBJ databases">
        <authorList>
            <person name="Kallberg Y."/>
            <person name="Tangrot J."/>
            <person name="Rosling A."/>
        </authorList>
    </citation>
    <scope>NUCLEOTIDE SEQUENCE</scope>
    <source>
        <strain evidence="4">87-6 pot B 2015</strain>
    </source>
</reference>
<evidence type="ECO:0000259" key="3">
    <source>
        <dbReference type="SMART" id="SM01254"/>
    </source>
</evidence>
<organism evidence="4 5">
    <name type="scientific">Funneliformis mosseae</name>
    <name type="common">Endomycorrhizal fungus</name>
    <name type="synonym">Glomus mosseae</name>
    <dbReference type="NCBI Taxonomy" id="27381"/>
    <lineage>
        <taxon>Eukaryota</taxon>
        <taxon>Fungi</taxon>
        <taxon>Fungi incertae sedis</taxon>
        <taxon>Mucoromycota</taxon>
        <taxon>Glomeromycotina</taxon>
        <taxon>Glomeromycetes</taxon>
        <taxon>Glomerales</taxon>
        <taxon>Glomeraceae</taxon>
        <taxon>Funneliformis</taxon>
    </lineage>
</organism>
<keyword evidence="1" id="KW-0175">Coiled coil</keyword>
<gene>
    <name evidence="4" type="ORF">FMOSSE_LOCUS9874</name>
</gene>
<feature type="domain" description="Protein phosphatase 1 regulatory subunit 21 N-terminal" evidence="3">
    <location>
        <begin position="51"/>
        <end position="164"/>
    </location>
</feature>
<feature type="compositionally biased region" description="Basic and acidic residues" evidence="2">
    <location>
        <begin position="413"/>
        <end position="423"/>
    </location>
</feature>
<dbReference type="Pfam" id="PF21636">
    <property type="entry name" value="PPP1R21_C"/>
    <property type="match status" value="1"/>
</dbReference>
<feature type="coiled-coil region" evidence="1">
    <location>
        <begin position="133"/>
        <end position="163"/>
    </location>
</feature>
<feature type="coiled-coil region" evidence="1">
    <location>
        <begin position="332"/>
        <end position="387"/>
    </location>
</feature>
<dbReference type="Proteomes" id="UP000789375">
    <property type="component" value="Unassembled WGS sequence"/>
</dbReference>
<dbReference type="Gene3D" id="1.20.5.170">
    <property type="match status" value="1"/>
</dbReference>
<dbReference type="PANTHER" id="PTHR21448">
    <property type="entry name" value="SMOOTH MUSCLE MYOSIN HEAVY CHAIN-RELATED"/>
    <property type="match status" value="1"/>
</dbReference>
<dbReference type="AlphaFoldDB" id="A0A9N9D1C0"/>
<feature type="compositionally biased region" description="Polar residues" evidence="2">
    <location>
        <begin position="441"/>
        <end position="453"/>
    </location>
</feature>
<dbReference type="GO" id="GO:0016020">
    <property type="term" value="C:membrane"/>
    <property type="evidence" value="ECO:0007669"/>
    <property type="project" value="TreeGrafter"/>
</dbReference>
<dbReference type="PANTHER" id="PTHR21448:SF0">
    <property type="entry name" value="PROTEIN PHOSPHATASE 1 REGULATORY SUBUNIT 21"/>
    <property type="match status" value="1"/>
</dbReference>
<proteinExistence type="predicted"/>
<dbReference type="SMART" id="SM01254">
    <property type="entry name" value="KLRAQ"/>
    <property type="match status" value="1"/>
</dbReference>
<feature type="coiled-coil region" evidence="1">
    <location>
        <begin position="207"/>
        <end position="241"/>
    </location>
</feature>
<sequence length="654" mass="74193">MVGIRCGASARDKRDNAIDYPLPHHFSPQVLLLSVLAVGATSAEELAEKYQKLFLEFSRIKAQHSVLKKAVIKEQSEKNTLQDECKTKEQKLRSSIQQLDLLTFHNQRLTKRIESLQDSGNSRMSPWLLGSAKKELEKSKITLETTSKELSRKIEENEKLHKELFEVNSLYTQHVNVLQTKISDFESKTEELQMDLTTSHQASEEALSIIRQEKRDVEIELDQTRAELRITKALMEKNEQKLKEGDDALRFELIALRQTLSINLGLADETQSEQFNALSENFDSESNEIIASFKQLQSSTREYLNALKDDSDSSYELGVKVKNASLTWQKNLHKFAIKLASAQNRITELTSENELLIKTNENDSNKVAALEKEISTLKEELEKLTSDGVTSEIGQLQNTCSQNLDNEQVHQSFSEKDSTKPDDGIGNPKLYLNEFDETKSKPTSQNDSFQMGSNVKGDGTPELIFGDQDDSEEEGESDVFVYLPEKESGGTPVSEESTLQLATSNGLCAHCGKSIQDDDNETSNGTARFLALGRDDMSRKTEDDAKQREELIKNNYQCQIKQLNEQVQMADSKSVRLYKGLKIMQAKLADAESDKLRAEQEIYKLQNELDKMKENLAEEKNGHKTSVDTMTDWISKLSAKNEELEREIERQYTE</sequence>
<dbReference type="InterPro" id="IPR049372">
    <property type="entry name" value="PPP1R21_C"/>
</dbReference>
<evidence type="ECO:0000256" key="1">
    <source>
        <dbReference type="SAM" id="Coils"/>
    </source>
</evidence>
<protein>
    <submittedName>
        <fullName evidence="4">8765_t:CDS:1</fullName>
    </submittedName>
</protein>
<name>A0A9N9D1C0_FUNMO</name>
<feature type="non-terminal residue" evidence="4">
    <location>
        <position position="654"/>
    </location>
</feature>
<evidence type="ECO:0000313" key="5">
    <source>
        <dbReference type="Proteomes" id="UP000789375"/>
    </source>
</evidence>
<feature type="region of interest" description="Disordered" evidence="2">
    <location>
        <begin position="407"/>
        <end position="460"/>
    </location>
</feature>
<accession>A0A9N9D1C0</accession>
<dbReference type="InterPro" id="IPR019343">
    <property type="entry name" value="PPP1R21_N"/>
</dbReference>
<evidence type="ECO:0000313" key="4">
    <source>
        <dbReference type="EMBL" id="CAG8619020.1"/>
    </source>
</evidence>
<feature type="coiled-coil region" evidence="1">
    <location>
        <begin position="43"/>
        <end position="98"/>
    </location>
</feature>
<dbReference type="Pfam" id="PF10205">
    <property type="entry name" value="KLRAQ"/>
    <property type="match status" value="1"/>
</dbReference>
<evidence type="ECO:0000256" key="2">
    <source>
        <dbReference type="SAM" id="MobiDB-lite"/>
    </source>
</evidence>
<feature type="coiled-coil region" evidence="1">
    <location>
        <begin position="546"/>
        <end position="654"/>
    </location>
</feature>
<dbReference type="EMBL" id="CAJVPP010003042">
    <property type="protein sequence ID" value="CAG8619020.1"/>
    <property type="molecule type" value="Genomic_DNA"/>
</dbReference>
<keyword evidence="5" id="KW-1185">Reference proteome</keyword>
<dbReference type="GO" id="GO:0005769">
    <property type="term" value="C:early endosome"/>
    <property type="evidence" value="ECO:0007669"/>
    <property type="project" value="TreeGrafter"/>
</dbReference>